<evidence type="ECO:0000256" key="2">
    <source>
        <dbReference type="ARBA" id="ARBA00022527"/>
    </source>
</evidence>
<dbReference type="SMART" id="SM00220">
    <property type="entry name" value="S_TKc"/>
    <property type="match status" value="1"/>
</dbReference>
<keyword evidence="7" id="KW-0652">Protein synthesis inhibitor</keyword>
<dbReference type="InterPro" id="IPR050339">
    <property type="entry name" value="CC_SR_Kinase"/>
</dbReference>
<keyword evidence="12" id="KW-0175">Coiled coil</keyword>
<feature type="compositionally biased region" description="Low complexity" evidence="13">
    <location>
        <begin position="294"/>
        <end position="303"/>
    </location>
</feature>
<dbReference type="SUPFAM" id="SSF56112">
    <property type="entry name" value="Protein kinase-like (PK-like)"/>
    <property type="match status" value="1"/>
</dbReference>
<evidence type="ECO:0000256" key="9">
    <source>
        <dbReference type="ARBA" id="ARBA00048659"/>
    </source>
</evidence>
<dbReference type="PANTHER" id="PTHR11042">
    <property type="entry name" value="EUKARYOTIC TRANSLATION INITIATION FACTOR 2-ALPHA KINASE EIF2-ALPHA KINASE -RELATED"/>
    <property type="match status" value="1"/>
</dbReference>
<dbReference type="InterPro" id="IPR017441">
    <property type="entry name" value="Protein_kinase_ATP_BS"/>
</dbReference>
<evidence type="ECO:0000256" key="3">
    <source>
        <dbReference type="ARBA" id="ARBA00022679"/>
    </source>
</evidence>
<keyword evidence="17" id="KW-1185">Reference proteome</keyword>
<name>A0A1I7SVL2_BURXY</name>
<dbReference type="PANTHER" id="PTHR11042:SF160">
    <property type="entry name" value="EUKARYOTIC TRANSLATION INITIATION FACTOR 2-ALPHA KINASE 1"/>
    <property type="match status" value="1"/>
</dbReference>
<organism evidence="16 18">
    <name type="scientific">Bursaphelenchus xylophilus</name>
    <name type="common">Pinewood nematode worm</name>
    <name type="synonym">Aphelenchoides xylophilus</name>
    <dbReference type="NCBI Taxonomy" id="6326"/>
    <lineage>
        <taxon>Eukaryota</taxon>
        <taxon>Metazoa</taxon>
        <taxon>Ecdysozoa</taxon>
        <taxon>Nematoda</taxon>
        <taxon>Chromadorea</taxon>
        <taxon>Rhabditida</taxon>
        <taxon>Tylenchina</taxon>
        <taxon>Tylenchomorpha</taxon>
        <taxon>Aphelenchoidea</taxon>
        <taxon>Aphelenchoididae</taxon>
        <taxon>Bursaphelenchus</taxon>
    </lineage>
</organism>
<dbReference type="PROSITE" id="PS50011">
    <property type="entry name" value="PROTEIN_KINASE_DOM"/>
    <property type="match status" value="1"/>
</dbReference>
<feature type="coiled-coil region" evidence="12">
    <location>
        <begin position="560"/>
        <end position="587"/>
    </location>
</feature>
<evidence type="ECO:0000313" key="15">
    <source>
        <dbReference type="EMBL" id="CAD5217744.1"/>
    </source>
</evidence>
<sequence length="603" mass="68500">MLKFPGFLKQFPGFRAFQVLYGADRMKNDNQQQREQFREANQQLSVVKYNIPQAFQDVFQIEKNPQKVVRKLVCASLVDSLVQLAPNEKKEVVKKAIVAVLSRADVFSPVYMSDDLQKFRDPLTQVINSFVTSTTSFFPLSVLSPRIDASLSYSIGDFSIVSSRYRQDFEEIADIGSGGFGRVYKVKSRLDGNFYAVKKIPLRSAQTDVLSKTVKECKYHASLQDPHIVRYHNAWVELHSMENFESPRVSTAHQSTASLSEPFFEPNSEASDSLIRFSNDSHARSTPIKEATSDESTSESSEASSEEKEGGSSGNSSDFSSSNEVKEVAVRRKRYSRSSHSKWETVQGTYPMLFIQMELCHASLETYLLKRSQQKLAEVDHTFNSKIVEDVLSAIDFLHDRNVIHRDVKPSNVFLKKYPNGRIRALIGDFGLAIGDDELKDDGDVLVNPFPVMSRRTKGVGTALYAAPEQLNSSKYDISADIYSVGMVIYELYQIFRTNMERVMALKDLRESNQCSDSFADLWPEWTLLVEAMVHKLPVERPTAKKVLAKIRRMGEMSETGRLRKQLRSLEKRNQQLIETLRAYQQRFGSIEEVNGDNVQLIT</sequence>
<dbReference type="Pfam" id="PF00069">
    <property type="entry name" value="Pkinase"/>
    <property type="match status" value="2"/>
</dbReference>
<evidence type="ECO:0000256" key="4">
    <source>
        <dbReference type="ARBA" id="ARBA00022741"/>
    </source>
</evidence>
<comment type="catalytic activity">
    <reaction evidence="10">
        <text>L-seryl-[protein] + ATP = O-phospho-L-seryl-[protein] + ADP + H(+)</text>
        <dbReference type="Rhea" id="RHEA:17989"/>
        <dbReference type="Rhea" id="RHEA-COMP:9863"/>
        <dbReference type="Rhea" id="RHEA-COMP:11604"/>
        <dbReference type="ChEBI" id="CHEBI:15378"/>
        <dbReference type="ChEBI" id="CHEBI:29999"/>
        <dbReference type="ChEBI" id="CHEBI:30616"/>
        <dbReference type="ChEBI" id="CHEBI:83421"/>
        <dbReference type="ChEBI" id="CHEBI:456216"/>
        <dbReference type="EC" id="2.7.11.1"/>
    </reaction>
    <physiologicalReaction direction="left-to-right" evidence="10">
        <dbReference type="Rhea" id="RHEA:17990"/>
    </physiologicalReaction>
</comment>
<dbReference type="OrthoDB" id="1405469at2759"/>
<dbReference type="GO" id="GO:0004694">
    <property type="term" value="F:eukaryotic translation initiation factor 2alpha kinase activity"/>
    <property type="evidence" value="ECO:0007669"/>
    <property type="project" value="TreeGrafter"/>
</dbReference>
<dbReference type="EMBL" id="CAJFDI010000002">
    <property type="protein sequence ID" value="CAD5217744.1"/>
    <property type="molecule type" value="Genomic_DNA"/>
</dbReference>
<proteinExistence type="inferred from homology"/>
<dbReference type="InterPro" id="IPR011009">
    <property type="entry name" value="Kinase-like_dom_sf"/>
</dbReference>
<keyword evidence="6 11" id="KW-0067">ATP-binding</keyword>
<dbReference type="eggNOG" id="KOG1035">
    <property type="taxonomic scope" value="Eukaryota"/>
</dbReference>
<evidence type="ECO:0000256" key="1">
    <source>
        <dbReference type="ARBA" id="ARBA00012513"/>
    </source>
</evidence>
<feature type="binding site" evidence="11">
    <location>
        <position position="199"/>
    </location>
    <ligand>
        <name>ATP</name>
        <dbReference type="ChEBI" id="CHEBI:30616"/>
    </ligand>
</feature>
<dbReference type="Proteomes" id="UP000582659">
    <property type="component" value="Unassembled WGS sequence"/>
</dbReference>
<dbReference type="GO" id="GO:0017148">
    <property type="term" value="P:negative regulation of translation"/>
    <property type="evidence" value="ECO:0007669"/>
    <property type="project" value="UniProtKB-KW"/>
</dbReference>
<evidence type="ECO:0000313" key="17">
    <source>
        <dbReference type="Proteomes" id="UP000659654"/>
    </source>
</evidence>
<gene>
    <name evidence="15" type="ORF">BXYJ_LOCUS5183</name>
</gene>
<evidence type="ECO:0000256" key="10">
    <source>
        <dbReference type="ARBA" id="ARBA00048977"/>
    </source>
</evidence>
<reference evidence="15" key="2">
    <citation type="submission" date="2020-09" db="EMBL/GenBank/DDBJ databases">
        <authorList>
            <person name="Kikuchi T."/>
        </authorList>
    </citation>
    <scope>NUCLEOTIDE SEQUENCE</scope>
    <source>
        <strain evidence="15">Ka4C1</strain>
    </source>
</reference>
<reference evidence="18" key="1">
    <citation type="submission" date="2016-11" db="UniProtKB">
        <authorList>
            <consortium name="WormBaseParasite"/>
        </authorList>
    </citation>
    <scope>IDENTIFICATION</scope>
</reference>
<evidence type="ECO:0000313" key="18">
    <source>
        <dbReference type="WBParaSite" id="BXY_1708900.1"/>
    </source>
</evidence>
<dbReference type="InterPro" id="IPR000719">
    <property type="entry name" value="Prot_kinase_dom"/>
</dbReference>
<dbReference type="GO" id="GO:0005737">
    <property type="term" value="C:cytoplasm"/>
    <property type="evidence" value="ECO:0007669"/>
    <property type="project" value="TreeGrafter"/>
</dbReference>
<evidence type="ECO:0000259" key="14">
    <source>
        <dbReference type="PROSITE" id="PS50011"/>
    </source>
</evidence>
<keyword evidence="3" id="KW-0808">Transferase</keyword>
<keyword evidence="5" id="KW-0418">Kinase</keyword>
<dbReference type="Proteomes" id="UP000659654">
    <property type="component" value="Unassembled WGS sequence"/>
</dbReference>
<evidence type="ECO:0000256" key="6">
    <source>
        <dbReference type="ARBA" id="ARBA00022840"/>
    </source>
</evidence>
<feature type="region of interest" description="Disordered" evidence="13">
    <location>
        <begin position="278"/>
        <end position="325"/>
    </location>
</feature>
<dbReference type="EC" id="2.7.11.1" evidence="1"/>
<evidence type="ECO:0000256" key="7">
    <source>
        <dbReference type="ARBA" id="ARBA00023193"/>
    </source>
</evidence>
<feature type="domain" description="Protein kinase" evidence="14">
    <location>
        <begin position="169"/>
        <end position="554"/>
    </location>
</feature>
<dbReference type="PROSITE" id="PS00107">
    <property type="entry name" value="PROTEIN_KINASE_ATP"/>
    <property type="match status" value="1"/>
</dbReference>
<dbReference type="PROSITE" id="PS00108">
    <property type="entry name" value="PROTEIN_KINASE_ST"/>
    <property type="match status" value="1"/>
</dbReference>
<evidence type="ECO:0000256" key="13">
    <source>
        <dbReference type="SAM" id="MobiDB-lite"/>
    </source>
</evidence>
<dbReference type="SMR" id="A0A1I7SVL2"/>
<evidence type="ECO:0000313" key="16">
    <source>
        <dbReference type="Proteomes" id="UP000095284"/>
    </source>
</evidence>
<dbReference type="EMBL" id="CAJFCV020000002">
    <property type="protein sequence ID" value="CAG9101618.1"/>
    <property type="molecule type" value="Genomic_DNA"/>
</dbReference>
<accession>A0A1I7SVL2</accession>
<dbReference type="GO" id="GO:0005634">
    <property type="term" value="C:nucleus"/>
    <property type="evidence" value="ECO:0007669"/>
    <property type="project" value="TreeGrafter"/>
</dbReference>
<comment type="catalytic activity">
    <reaction evidence="9">
        <text>L-threonyl-[protein] + ATP = O-phospho-L-threonyl-[protein] + ADP + H(+)</text>
        <dbReference type="Rhea" id="RHEA:46608"/>
        <dbReference type="Rhea" id="RHEA-COMP:11060"/>
        <dbReference type="Rhea" id="RHEA-COMP:11605"/>
        <dbReference type="ChEBI" id="CHEBI:15378"/>
        <dbReference type="ChEBI" id="CHEBI:30013"/>
        <dbReference type="ChEBI" id="CHEBI:30616"/>
        <dbReference type="ChEBI" id="CHEBI:61977"/>
        <dbReference type="ChEBI" id="CHEBI:456216"/>
        <dbReference type="EC" id="2.7.11.1"/>
    </reaction>
    <physiologicalReaction direction="left-to-right" evidence="9">
        <dbReference type="Rhea" id="RHEA:46609"/>
    </physiologicalReaction>
</comment>
<evidence type="ECO:0000256" key="11">
    <source>
        <dbReference type="PROSITE-ProRule" id="PRU10141"/>
    </source>
</evidence>
<comment type="similarity">
    <text evidence="8">Belongs to the protein kinase superfamily. Ser/Thr protein kinase family. GCN2 subfamily.</text>
</comment>
<dbReference type="GO" id="GO:0005524">
    <property type="term" value="F:ATP binding"/>
    <property type="evidence" value="ECO:0007669"/>
    <property type="project" value="UniProtKB-UniRule"/>
</dbReference>
<keyword evidence="2" id="KW-0723">Serine/threonine-protein kinase</keyword>
<dbReference type="Gene3D" id="1.10.510.10">
    <property type="entry name" value="Transferase(Phosphotransferase) domain 1"/>
    <property type="match status" value="1"/>
</dbReference>
<dbReference type="AlphaFoldDB" id="A0A1I7SVL2"/>
<dbReference type="Gene3D" id="3.30.200.20">
    <property type="entry name" value="Phosphorylase Kinase, domain 1"/>
    <property type="match status" value="1"/>
</dbReference>
<dbReference type="WBParaSite" id="BXY_1708900.1">
    <property type="protein sequence ID" value="BXY_1708900.1"/>
    <property type="gene ID" value="BXY_1708900"/>
</dbReference>
<evidence type="ECO:0000256" key="8">
    <source>
        <dbReference type="ARBA" id="ARBA00037982"/>
    </source>
</evidence>
<protein>
    <recommendedName>
        <fullName evidence="1">non-specific serine/threonine protein kinase</fullName>
        <ecNumber evidence="1">2.7.11.1</ecNumber>
    </recommendedName>
</protein>
<keyword evidence="4 11" id="KW-0547">Nucleotide-binding</keyword>
<dbReference type="Proteomes" id="UP000095284">
    <property type="component" value="Unplaced"/>
</dbReference>
<evidence type="ECO:0000256" key="5">
    <source>
        <dbReference type="ARBA" id="ARBA00022777"/>
    </source>
</evidence>
<evidence type="ECO:0000256" key="12">
    <source>
        <dbReference type="SAM" id="Coils"/>
    </source>
</evidence>
<dbReference type="InterPro" id="IPR008271">
    <property type="entry name" value="Ser/Thr_kinase_AS"/>
</dbReference>